<dbReference type="Pfam" id="PF06067">
    <property type="entry name" value="DUF932"/>
    <property type="match status" value="1"/>
</dbReference>
<gene>
    <name evidence="1" type="primary">1</name>
    <name evidence="1" type="ORF">SEA_CLAWZ_1</name>
</gene>
<dbReference type="InterPro" id="IPR026325">
    <property type="entry name" value="DUF932"/>
</dbReference>
<dbReference type="Proteomes" id="UP000821895">
    <property type="component" value="Segment"/>
</dbReference>
<dbReference type="InterPro" id="IPR017686">
    <property type="entry name" value="Phg/plasmid-like_prot"/>
</dbReference>
<name>A0AAE7K656_9CAUD</name>
<protein>
    <submittedName>
        <fullName evidence="1">Uncharacterized protein</fullName>
    </submittedName>
</protein>
<sequence>MSHNIHQADGIASFASAREHAWHRLGVTLPDAMTAEEALNAAHLAGWNVRKVPEYAHLEPTITDDGVTPGVQLETGRFSTIRTNPVNGADELLGSGLGSGYTVIQNEEHADLLNTLIDESGAHFETAGALGNGSTVFLSMKMPRDLQIVGHEGIDTTNLYVVAQNSHDGTSAFRLMVTPVRVVCANTLRAAFGNKLSSFSIRHTTNAKQNIQLAREALGLTWAYADEFEKAAARMIEVEINKQQAVDTVRSVMKYTDKGVTDRIKRSQEERTSEIITLWTSADTQKNLRGTAYGLYNAFAEWVDHFAPVYGEADNESVRASRVAKGGEASRIKEAAWRELTKV</sequence>
<evidence type="ECO:0000313" key="2">
    <source>
        <dbReference type="Proteomes" id="UP000821895"/>
    </source>
</evidence>
<dbReference type="GeneID" id="77951846"/>
<accession>A0AAE7K656</accession>
<dbReference type="EMBL" id="MT498058">
    <property type="protein sequence ID" value="QKY79913.1"/>
    <property type="molecule type" value="Genomic_DNA"/>
</dbReference>
<dbReference type="KEGG" id="vg:77951846"/>
<dbReference type="RefSeq" id="YP_010675430.1">
    <property type="nucleotide sequence ID" value="NC_071004.1"/>
</dbReference>
<dbReference type="NCBIfam" id="TIGR03299">
    <property type="entry name" value="LGT_TIGR03299"/>
    <property type="match status" value="1"/>
</dbReference>
<proteinExistence type="predicted"/>
<keyword evidence="2" id="KW-1185">Reference proteome</keyword>
<evidence type="ECO:0000313" key="1">
    <source>
        <dbReference type="EMBL" id="QKY79913.1"/>
    </source>
</evidence>
<organism evidence="1 2">
    <name type="scientific">Gordonia phage Clawz</name>
    <dbReference type="NCBI Taxonomy" id="2743910"/>
    <lineage>
        <taxon>Viruses</taxon>
        <taxon>Duplodnaviria</taxon>
        <taxon>Heunggongvirae</taxon>
        <taxon>Uroviricota</taxon>
        <taxon>Caudoviricetes</taxon>
        <taxon>Clawzvirus</taxon>
        <taxon>Clawzvirus clawz</taxon>
    </lineage>
</organism>
<reference evidence="1" key="1">
    <citation type="submission" date="2020-05" db="EMBL/GenBank/DDBJ databases">
        <authorList>
            <person name="Conneilly E.M."/>
            <person name="Corace M.L."/>
            <person name="Daly D."/>
            <person name="Dejene M.A."/>
            <person name="Deng Y."/>
            <person name="Kelly J.M."/>
            <person name="Masiello C.S."/>
            <person name="McDonough D."/>
            <person name="Musser E."/>
            <person name="Pecorale A.L."/>
            <person name="Ray R.F."/>
            <person name="Regan I.M."/>
            <person name="Shedd N.A."/>
            <person name="Tatone J.R."/>
            <person name="Tocci C.W."/>
            <person name="Zarate C.M."/>
            <person name="Whitefleet-Smith J.L."/>
            <person name="Garlena R.A."/>
            <person name="Russell D.A."/>
            <person name="Pope W.H."/>
            <person name="Jacobs-Sera D."/>
            <person name="Hatfull G.F."/>
        </authorList>
    </citation>
    <scope>NUCLEOTIDE SEQUENCE</scope>
</reference>